<reference evidence="1 2" key="1">
    <citation type="journal article" date="2015" name="Nature">
        <title>rRNA introns, odd ribosomes, and small enigmatic genomes across a large radiation of phyla.</title>
        <authorList>
            <person name="Brown C.T."/>
            <person name="Hug L.A."/>
            <person name="Thomas B.C."/>
            <person name="Sharon I."/>
            <person name="Castelle C.J."/>
            <person name="Singh A."/>
            <person name="Wilkins M.J."/>
            <person name="Williams K.H."/>
            <person name="Banfield J.F."/>
        </authorList>
    </citation>
    <scope>NUCLEOTIDE SEQUENCE [LARGE SCALE GENOMIC DNA]</scope>
</reference>
<accession>A0A0G0D8G2</accession>
<dbReference type="Proteomes" id="UP000034927">
    <property type="component" value="Unassembled WGS sequence"/>
</dbReference>
<proteinExistence type="predicted"/>
<sequence length="175" mass="20096">MSKRKWKAIARLSDNRTRIAVSLATDPKILACYERGFPHLFTEGDDEGSLHVPLSALMEAAEEFSRDQYPDEPQFWTIDRHFTLDFAGEYYSHLRIPNTYMWEWEEDEIPDYVINQLAGQKAQAGLVVEINREKYVVTSITFDGDCPVEIGEIFQTPPPVVAIHLCLVDFIALDK</sequence>
<evidence type="ECO:0000313" key="2">
    <source>
        <dbReference type="Proteomes" id="UP000034927"/>
    </source>
</evidence>
<evidence type="ECO:0000313" key="1">
    <source>
        <dbReference type="EMBL" id="KKP59565.1"/>
    </source>
</evidence>
<comment type="caution">
    <text evidence="1">The sequence shown here is derived from an EMBL/GenBank/DDBJ whole genome shotgun (WGS) entry which is preliminary data.</text>
</comment>
<protein>
    <submittedName>
        <fullName evidence="1">Uncharacterized protein</fullName>
    </submittedName>
</protein>
<dbReference type="AlphaFoldDB" id="A0A0G0D8G2"/>
<dbReference type="EMBL" id="LBPO01000001">
    <property type="protein sequence ID" value="KKP59565.1"/>
    <property type="molecule type" value="Genomic_DNA"/>
</dbReference>
<gene>
    <name evidence="1" type="ORF">UR53_C0001G0065</name>
</gene>
<name>A0A0G0D8G2_9BACT</name>
<organism evidence="1 2">
    <name type="scientific">Candidatus Magasanikbacteria bacterium GW2011_GWC2_34_16</name>
    <dbReference type="NCBI Taxonomy" id="1619045"/>
    <lineage>
        <taxon>Bacteria</taxon>
        <taxon>Candidatus Magasanikiibacteriota</taxon>
    </lineage>
</organism>